<dbReference type="InterPro" id="IPR012677">
    <property type="entry name" value="Nucleotide-bd_a/b_plait_sf"/>
</dbReference>
<dbReference type="InterPro" id="IPR000504">
    <property type="entry name" value="RRM_dom"/>
</dbReference>
<accession>A0AA36BLL8</accession>
<feature type="compositionally biased region" description="Basic and acidic residues" evidence="4">
    <location>
        <begin position="170"/>
        <end position="187"/>
    </location>
</feature>
<dbReference type="SUPFAM" id="SSF54928">
    <property type="entry name" value="RNA-binding domain, RBD"/>
    <property type="match status" value="1"/>
</dbReference>
<feature type="domain" description="CID" evidence="6">
    <location>
        <begin position="1"/>
        <end position="139"/>
    </location>
</feature>
<feature type="compositionally biased region" description="Polar residues" evidence="4">
    <location>
        <begin position="941"/>
        <end position="955"/>
    </location>
</feature>
<feature type="compositionally biased region" description="Acidic residues" evidence="4">
    <location>
        <begin position="295"/>
        <end position="305"/>
    </location>
</feature>
<dbReference type="PANTHER" id="PTHR23140">
    <property type="entry name" value="RNA PROCESSING PROTEIN LD23810P"/>
    <property type="match status" value="1"/>
</dbReference>
<proteinExistence type="predicted"/>
<dbReference type="Gene3D" id="1.25.40.90">
    <property type="match status" value="1"/>
</dbReference>
<feature type="domain" description="RRM" evidence="5">
    <location>
        <begin position="549"/>
        <end position="621"/>
    </location>
</feature>
<dbReference type="PROSITE" id="PS51391">
    <property type="entry name" value="CID"/>
    <property type="match status" value="1"/>
</dbReference>
<dbReference type="CDD" id="cd16983">
    <property type="entry name" value="CID_SCAF8_like"/>
    <property type="match status" value="1"/>
</dbReference>
<sequence length="1614" mass="180919">MEAVRAFNNELSGLYEAKPPVSRAKMAQLTKCAIKAIKFYKHVVQSVEKFIQKCKSEYKVPGLYVIDSIVRQSRHQFGAEKDVFAPRFTKNVVLTFQNLFKCPPDEKSKVVRVLNLWQKNAVFPVEVIQPLLDLAGEPTNPELIASAQRAVDGLVAVSQKSGNATNQFSGEHHSHEAAGQVRHEKELPSASSLLEAQNDMLDTVKQLLQQTQKQPTSLSAQQQQLQQLQLLQQQLLQQTELMQQPAQQQQAAAIIDSNLLSQIQTLTNQLLNNQIKTLHSKPPEPGFNKKLLDFDYGESDDEEDKHEDNSDGIPGNVQNILNDPTIMQQIHQMSQTIKKTEQLKNELNMQEQIRQQLLKQQEKEFNQQISQEPPPQIQHHIPVAPQMPPQPPPPSQIIQNQPPPMHPQMPYYVSEPPYPAPPNQNDLSERMELDNRHDRHYGDVPNAEVIVIDDQPDIHKTSRNRDRSRSRSPRRKKRSRSRSRERRRRSRSRDRDRDRDRSDRERDRDRRKRSRSRERERERQREKERERRRKGLPSIKERHLSVCTRTIWLGHIAKVTSEDELRLEIEKYGAVESINMIPPRGCAFVCMARRKDAPKAVEKLKGVKIHSNQLKVAWAPGIGVKDAEYKDMWDAELGVTYIPWEKLPQDLTHLMEGGMIDEDTIPEHLKAGLQLEKTEPTGTNNIEEPQQNFKMNEVNITNPPIAVPPPTAIPPQQPQLQGQPMPRMLMQIPPPTGMMPPMMMPIAPGMPRPPTTGVPPPPLGMAPASTASAVLAPRPVPPVPTAAGVSISLPTMAPTVVLTTVASNNPAMPSLPPPGLVQLPQSLQNNLSSSILATGGISVPPRPPPPNFAAQLRQQPRPFPPQPFPGGPTFRLQVPAPAPEGARAIANVRPPHDTNATLTAQESKENISESSQQDDWLKRSTEPAGDDAESETKHEGITTQTIEPTSEVLQTPTGTMPAISATLQQMLAQRPPPNPGVGMRPPLPPGMAPRPGINGPPTELRLGGPSGPLLTGPPNRATAIGIPGMPAGIAIGPRAISVDGPPPGFPAGRMGLPGGPRFTPRFPPVFPGGPPPRFQGPMGTMLRPPRPDADGRFPANTFTNNGTFDRAGFERAIRPFGPIGPRPDRPANDRWMGRDRWAPRETGPGMRFRRDFDQRDEFFDRSRYVLDNRDPDRNAGGRRMSRFDGEEDHEGERPPHHYEDDRSLHEDEHARHGDDRDRSRRDDERDRLRHVDERDRLRRPDERERTRHDDDRNRLRYEVRDRFRFGDNGREGPEGIRPRNREDRPRKSRWSDVDDKAVETPSMEAPSLETIKAFDTIPENANALPDTDNAEELVAMEISDAPGDVTPTCEELEDAVNSSQPENYTANEEFPATPVADFVPSEEFSLTEKYHPAEETPDDQPPLSGSPPEEAPVDSFIPTDSSPPAVDFTPMESDAPVENFDAPTPENFPLQHGDDDDDNNNDDNNNNYFNDDDDVVDSNNNNNNNSNNNNNDDDNINNINDDDDDDIDISNSMALPSENETPSFAESSPPPAPEEEFSSTENFIPPQTEEFTPMKNCSPEEPMNEADEFPSVEDEVSEMTKAEEPEYPTGEESPLQSEEQTTACDENDEE</sequence>
<feature type="compositionally biased region" description="Pro residues" evidence="4">
    <location>
        <begin position="385"/>
        <end position="407"/>
    </location>
</feature>
<gene>
    <name evidence="7" type="ORF">OCTVUL_1B000726</name>
</gene>
<feature type="compositionally biased region" description="Basic and acidic residues" evidence="4">
    <location>
        <begin position="493"/>
        <end position="508"/>
    </location>
</feature>
<feature type="region of interest" description="Disordered" evidence="4">
    <location>
        <begin position="892"/>
        <end position="955"/>
    </location>
</feature>
<feature type="compositionally biased region" description="Low complexity" evidence="4">
    <location>
        <begin position="366"/>
        <end position="384"/>
    </location>
</feature>
<feature type="compositionally biased region" description="Basic residues" evidence="4">
    <location>
        <begin position="470"/>
        <end position="492"/>
    </location>
</feature>
<dbReference type="InterPro" id="IPR006569">
    <property type="entry name" value="CID_dom"/>
</dbReference>
<dbReference type="SMART" id="SM00360">
    <property type="entry name" value="RRM"/>
    <property type="match status" value="1"/>
</dbReference>
<keyword evidence="8" id="KW-1185">Reference proteome</keyword>
<feature type="compositionally biased region" description="Polar residues" evidence="4">
    <location>
        <begin position="1598"/>
        <end position="1608"/>
    </location>
</feature>
<feature type="region of interest" description="Disordered" evidence="4">
    <location>
        <begin position="989"/>
        <end position="1009"/>
    </location>
</feature>
<dbReference type="InterPro" id="IPR035979">
    <property type="entry name" value="RBD_domain_sf"/>
</dbReference>
<feature type="region of interest" description="Disordered" evidence="4">
    <location>
        <begin position="278"/>
        <end position="315"/>
    </location>
</feature>
<dbReference type="Proteomes" id="UP001162480">
    <property type="component" value="Chromosome 18"/>
</dbReference>
<feature type="region of interest" description="Disordered" evidence="4">
    <location>
        <begin position="361"/>
        <end position="535"/>
    </location>
</feature>
<feature type="region of interest" description="Disordered" evidence="4">
    <location>
        <begin position="164"/>
        <end position="188"/>
    </location>
</feature>
<feature type="region of interest" description="Disordered" evidence="4">
    <location>
        <begin position="1117"/>
        <end position="1309"/>
    </location>
</feature>
<dbReference type="FunFam" id="1.25.40.90:FF:000004">
    <property type="entry name" value="splicing factor, arginine/serine-rich 15"/>
    <property type="match status" value="1"/>
</dbReference>
<feature type="coiled-coil region" evidence="3">
    <location>
        <begin position="194"/>
        <end position="238"/>
    </location>
</feature>
<feature type="compositionally biased region" description="Basic and acidic residues" evidence="4">
    <location>
        <begin position="427"/>
        <end position="442"/>
    </location>
</feature>
<dbReference type="Pfam" id="PF04818">
    <property type="entry name" value="CID"/>
    <property type="match status" value="1"/>
</dbReference>
<feature type="compositionally biased region" description="Basic and acidic residues" evidence="4">
    <location>
        <begin position="1126"/>
        <end position="1143"/>
    </location>
</feature>
<evidence type="ECO:0000256" key="1">
    <source>
        <dbReference type="ARBA" id="ARBA00022884"/>
    </source>
</evidence>
<dbReference type="InterPro" id="IPR008942">
    <property type="entry name" value="ENTH_VHS"/>
</dbReference>
<reference evidence="7" key="1">
    <citation type="submission" date="2023-08" db="EMBL/GenBank/DDBJ databases">
        <authorList>
            <person name="Alioto T."/>
            <person name="Alioto T."/>
            <person name="Gomez Garrido J."/>
        </authorList>
    </citation>
    <scope>NUCLEOTIDE SEQUENCE</scope>
</reference>
<evidence type="ECO:0000313" key="7">
    <source>
        <dbReference type="EMBL" id="CAI9736002.1"/>
    </source>
</evidence>
<feature type="compositionally biased region" description="Pro residues" evidence="4">
    <location>
        <begin position="861"/>
        <end position="870"/>
    </location>
</feature>
<evidence type="ECO:0000259" key="5">
    <source>
        <dbReference type="PROSITE" id="PS50102"/>
    </source>
</evidence>
<protein>
    <submittedName>
        <fullName evidence="7">SR-related and CTD-associated factor 4-like isoform X1</fullName>
    </submittedName>
</protein>
<dbReference type="GO" id="GO:0005634">
    <property type="term" value="C:nucleus"/>
    <property type="evidence" value="ECO:0007669"/>
    <property type="project" value="TreeGrafter"/>
</dbReference>
<feature type="compositionally biased region" description="Low complexity" evidence="4">
    <location>
        <begin position="1481"/>
        <end position="1494"/>
    </location>
</feature>
<name>A0AA36BLL8_OCTVU</name>
<keyword evidence="3" id="KW-0175">Coiled coil</keyword>
<feature type="compositionally biased region" description="Basic and acidic residues" evidence="4">
    <location>
        <begin position="517"/>
        <end position="529"/>
    </location>
</feature>
<dbReference type="InterPro" id="IPR051485">
    <property type="entry name" value="SR-CTD_assoc_factor"/>
</dbReference>
<evidence type="ECO:0000313" key="8">
    <source>
        <dbReference type="Proteomes" id="UP001162480"/>
    </source>
</evidence>
<feature type="region of interest" description="Disordered" evidence="4">
    <location>
        <begin position="1356"/>
        <end position="1614"/>
    </location>
</feature>
<dbReference type="Gene3D" id="3.30.70.330">
    <property type="match status" value="1"/>
</dbReference>
<evidence type="ECO:0000256" key="2">
    <source>
        <dbReference type="PROSITE-ProRule" id="PRU00176"/>
    </source>
</evidence>
<dbReference type="PROSITE" id="PS50102">
    <property type="entry name" value="RRM"/>
    <property type="match status" value="1"/>
</dbReference>
<feature type="compositionally biased region" description="Acidic residues" evidence="4">
    <location>
        <begin position="1495"/>
        <end position="1512"/>
    </location>
</feature>
<feature type="compositionally biased region" description="Basic and acidic residues" evidence="4">
    <location>
        <begin position="1194"/>
        <end position="1302"/>
    </location>
</feature>
<dbReference type="PANTHER" id="PTHR23140:SF4">
    <property type="entry name" value="PROTEIN CBR-NRD-1"/>
    <property type="match status" value="1"/>
</dbReference>
<keyword evidence="1 2" id="KW-0694">RNA-binding</keyword>
<feature type="region of interest" description="Disordered" evidence="4">
    <location>
        <begin position="839"/>
        <end position="879"/>
    </location>
</feature>
<organism evidence="7 8">
    <name type="scientific">Octopus vulgaris</name>
    <name type="common">Common octopus</name>
    <dbReference type="NCBI Taxonomy" id="6645"/>
    <lineage>
        <taxon>Eukaryota</taxon>
        <taxon>Metazoa</taxon>
        <taxon>Spiralia</taxon>
        <taxon>Lophotrochozoa</taxon>
        <taxon>Mollusca</taxon>
        <taxon>Cephalopoda</taxon>
        <taxon>Coleoidea</taxon>
        <taxon>Octopodiformes</taxon>
        <taxon>Octopoda</taxon>
        <taxon>Incirrata</taxon>
        <taxon>Octopodidae</taxon>
        <taxon>Octopus</taxon>
    </lineage>
</organism>
<dbReference type="SUPFAM" id="SSF48464">
    <property type="entry name" value="ENTH/VHS domain"/>
    <property type="match status" value="1"/>
</dbReference>
<dbReference type="GO" id="GO:0003723">
    <property type="term" value="F:RNA binding"/>
    <property type="evidence" value="ECO:0007669"/>
    <property type="project" value="UniProtKB-UniRule"/>
</dbReference>
<evidence type="ECO:0000256" key="4">
    <source>
        <dbReference type="SAM" id="MobiDB-lite"/>
    </source>
</evidence>
<evidence type="ECO:0000259" key="6">
    <source>
        <dbReference type="PROSITE" id="PS51391"/>
    </source>
</evidence>
<dbReference type="Pfam" id="PF00076">
    <property type="entry name" value="RRM_1"/>
    <property type="match status" value="1"/>
</dbReference>
<feature type="compositionally biased region" description="Acidic residues" evidence="4">
    <location>
        <begin position="1566"/>
        <end position="1581"/>
    </location>
</feature>
<feature type="compositionally biased region" description="Basic and acidic residues" evidence="4">
    <location>
        <begin position="456"/>
        <end position="469"/>
    </location>
</feature>
<dbReference type="SMART" id="SM00582">
    <property type="entry name" value="RPR"/>
    <property type="match status" value="1"/>
</dbReference>
<evidence type="ECO:0000256" key="3">
    <source>
        <dbReference type="SAM" id="Coils"/>
    </source>
</evidence>
<feature type="compositionally biased region" description="Basic and acidic residues" evidence="4">
    <location>
        <begin position="1152"/>
        <end position="1179"/>
    </location>
</feature>
<feature type="compositionally biased region" description="Polar residues" evidence="4">
    <location>
        <begin position="1360"/>
        <end position="1370"/>
    </location>
</feature>
<dbReference type="EMBL" id="OX597831">
    <property type="protein sequence ID" value="CAI9736002.1"/>
    <property type="molecule type" value="Genomic_DNA"/>
</dbReference>